<dbReference type="Gene3D" id="1.10.10.10">
    <property type="entry name" value="Winged helix-like DNA-binding domain superfamily/Winged helix DNA-binding domain"/>
    <property type="match status" value="1"/>
</dbReference>
<feature type="binding site" evidence="1">
    <location>
        <position position="142"/>
    </location>
    <ligand>
        <name>Ni(2+)</name>
        <dbReference type="ChEBI" id="CHEBI:49786"/>
    </ligand>
</feature>
<dbReference type="InterPro" id="IPR004173">
    <property type="entry name" value="3H_domain"/>
</dbReference>
<proteinExistence type="predicted"/>
<reference evidence="4 5" key="1">
    <citation type="submission" date="2015-12" db="EMBL/GenBank/DDBJ databases">
        <title>Draft genome of Thermovenabulum gondwanense isolated from a red thermophilic microbial mat colonisisng an outflow channel of a bore well.</title>
        <authorList>
            <person name="Patel B.K."/>
        </authorList>
    </citation>
    <scope>NUCLEOTIDE SEQUENCE [LARGE SCALE GENOMIC DNA]</scope>
    <source>
        <strain evidence="4 5">R270</strain>
    </source>
</reference>
<dbReference type="STRING" id="520767.ATZ99_15960"/>
<keyword evidence="5" id="KW-1185">Reference proteome</keyword>
<accession>A0A162MDA4</accession>
<dbReference type="PIRSF" id="PIRSF037847">
    <property type="entry name" value="NiaR"/>
    <property type="match status" value="1"/>
</dbReference>
<dbReference type="InterPro" id="IPR013196">
    <property type="entry name" value="HTH_11"/>
</dbReference>
<dbReference type="PANTHER" id="PTHR40068">
    <property type="entry name" value="TRANSCRIPTION REPRESSOR NIAR-RELATED"/>
    <property type="match status" value="1"/>
</dbReference>
<evidence type="ECO:0000259" key="2">
    <source>
        <dbReference type="Pfam" id="PF02829"/>
    </source>
</evidence>
<dbReference type="GO" id="GO:0046872">
    <property type="term" value="F:metal ion binding"/>
    <property type="evidence" value="ECO:0007669"/>
    <property type="project" value="UniProtKB-KW"/>
</dbReference>
<keyword evidence="1" id="KW-0533">Nickel</keyword>
<dbReference type="PATRIC" id="fig|520767.4.peg.1709"/>
<organism evidence="4 5">
    <name type="scientific">Thermovenabulum gondwanense</name>
    <dbReference type="NCBI Taxonomy" id="520767"/>
    <lineage>
        <taxon>Bacteria</taxon>
        <taxon>Bacillati</taxon>
        <taxon>Bacillota</taxon>
        <taxon>Clostridia</taxon>
        <taxon>Thermosediminibacterales</taxon>
        <taxon>Thermosediminibacteraceae</taxon>
        <taxon>Thermovenabulum</taxon>
    </lineage>
</organism>
<keyword evidence="1" id="KW-0479">Metal-binding</keyword>
<dbReference type="EMBL" id="LOHZ01000035">
    <property type="protein sequence ID" value="KYO65362.1"/>
    <property type="molecule type" value="Genomic_DNA"/>
</dbReference>
<dbReference type="OrthoDB" id="9792661at2"/>
<protein>
    <submittedName>
        <fullName evidence="4">Putative transcription repressor NiaR</fullName>
    </submittedName>
</protein>
<sequence>MNAEERREKIVEVLEKSKKPIPGNELAKLFNVTRQVIVQDIAILRASGKDILSTSSGYMIESQRQLVIKKVACRHTKEELRDELMTFVECGCKVVDVIVEHPIYGELHGLLMISNSKDVENFLKNLEEKEASLLSELTGGIHLHTIEAINEDAINKAKSILKEKGILLE</sequence>
<evidence type="ECO:0000313" key="4">
    <source>
        <dbReference type="EMBL" id="KYO65362.1"/>
    </source>
</evidence>
<dbReference type="SUPFAM" id="SSF75500">
    <property type="entry name" value="Putative transcriptional regulator TM1602, C-terminal domain"/>
    <property type="match status" value="1"/>
</dbReference>
<dbReference type="Pfam" id="PF02829">
    <property type="entry name" value="3H"/>
    <property type="match status" value="1"/>
</dbReference>
<feature type="domain" description="3H" evidence="2">
    <location>
        <begin position="71"/>
        <end position="167"/>
    </location>
</feature>
<dbReference type="InterPro" id="IPR036388">
    <property type="entry name" value="WH-like_DNA-bd_sf"/>
</dbReference>
<dbReference type="AlphaFoldDB" id="A0A162MDA4"/>
<gene>
    <name evidence="4" type="primary">niaR</name>
    <name evidence="4" type="ORF">ATZ99_15960</name>
</gene>
<dbReference type="InterPro" id="IPR036390">
    <property type="entry name" value="WH_DNA-bd_sf"/>
</dbReference>
<dbReference type="InterPro" id="IPR035922">
    <property type="entry name" value="3H_dom_sf"/>
</dbReference>
<dbReference type="SUPFAM" id="SSF46785">
    <property type="entry name" value="Winged helix' DNA-binding domain"/>
    <property type="match status" value="1"/>
</dbReference>
<dbReference type="Gene3D" id="3.30.1340.20">
    <property type="entry name" value="3H domain"/>
    <property type="match status" value="1"/>
</dbReference>
<feature type="domain" description="Helix-turn-helix type 11" evidence="3">
    <location>
        <begin position="6"/>
        <end position="58"/>
    </location>
</feature>
<feature type="binding site" evidence="1">
    <location>
        <position position="75"/>
    </location>
    <ligand>
        <name>Ni(2+)</name>
        <dbReference type="ChEBI" id="CHEBI:49786"/>
    </ligand>
</feature>
<dbReference type="Pfam" id="PF08279">
    <property type="entry name" value="HTH_11"/>
    <property type="match status" value="1"/>
</dbReference>
<evidence type="ECO:0000313" key="5">
    <source>
        <dbReference type="Proteomes" id="UP000075737"/>
    </source>
</evidence>
<dbReference type="RefSeq" id="WP_068748720.1">
    <property type="nucleotide sequence ID" value="NZ_LOHZ01000035.1"/>
</dbReference>
<dbReference type="PANTHER" id="PTHR40068:SF1">
    <property type="entry name" value="TRANSCRIPTION REPRESSOR NIAR-RELATED"/>
    <property type="match status" value="1"/>
</dbReference>
<feature type="binding site" evidence="1">
    <location>
        <position position="83"/>
    </location>
    <ligand>
        <name>Ni(2+)</name>
        <dbReference type="ChEBI" id="CHEBI:49786"/>
    </ligand>
</feature>
<evidence type="ECO:0000259" key="3">
    <source>
        <dbReference type="Pfam" id="PF08279"/>
    </source>
</evidence>
<name>A0A162MDA4_9FIRM</name>
<comment type="caution">
    <text evidence="4">The sequence shown here is derived from an EMBL/GenBank/DDBJ whole genome shotgun (WGS) entry which is preliminary data.</text>
</comment>
<evidence type="ECO:0000256" key="1">
    <source>
        <dbReference type="PIRSR" id="PIRSR037847-1"/>
    </source>
</evidence>
<dbReference type="Proteomes" id="UP000075737">
    <property type="component" value="Unassembled WGS sequence"/>
</dbReference>
<dbReference type="InterPro" id="IPR026043">
    <property type="entry name" value="NadR"/>
</dbReference>
<feature type="binding site" evidence="1">
    <location>
        <position position="144"/>
    </location>
    <ligand>
        <name>Ni(2+)</name>
        <dbReference type="ChEBI" id="CHEBI:49786"/>
    </ligand>
</feature>